<protein>
    <submittedName>
        <fullName evidence="3">Uncharacterized protein</fullName>
    </submittedName>
</protein>
<keyword evidence="2" id="KW-0732">Signal</keyword>
<accession>A0A9W7GCV9</accession>
<dbReference type="AlphaFoldDB" id="A0A9W7GCV9"/>
<feature type="chain" id="PRO_5040904773" evidence="2">
    <location>
        <begin position="19"/>
        <end position="180"/>
    </location>
</feature>
<keyword evidence="1" id="KW-0812">Transmembrane</keyword>
<sequence>MKSIFVLSLLFLSTFAAASRPAAFVQSHAATTISKMKEVDVEMMAVERVGNIGRGGALITKEQFVMADLAVNLLYGIQMLLIPTKIVTDHFNADSNKFMNFWIRGGSVGFFAIAYVLHKSTDIDLKYKLALGTAVATGVLYPWNAKLNTGLSLPVKYPMHYVPEAVFILLTIAGIASGME</sequence>
<keyword evidence="1" id="KW-0472">Membrane</keyword>
<keyword evidence="4" id="KW-1185">Reference proteome</keyword>
<comment type="caution">
    <text evidence="3">The sequence shown here is derived from an EMBL/GenBank/DDBJ whole genome shotgun (WGS) entry which is preliminary data.</text>
</comment>
<dbReference type="OrthoDB" id="189346at2759"/>
<evidence type="ECO:0000313" key="4">
    <source>
        <dbReference type="Proteomes" id="UP001165065"/>
    </source>
</evidence>
<organism evidence="3 4">
    <name type="scientific">Triparma columacea</name>
    <dbReference type="NCBI Taxonomy" id="722753"/>
    <lineage>
        <taxon>Eukaryota</taxon>
        <taxon>Sar</taxon>
        <taxon>Stramenopiles</taxon>
        <taxon>Ochrophyta</taxon>
        <taxon>Bolidophyceae</taxon>
        <taxon>Parmales</taxon>
        <taxon>Triparmaceae</taxon>
        <taxon>Triparma</taxon>
    </lineage>
</organism>
<evidence type="ECO:0000313" key="3">
    <source>
        <dbReference type="EMBL" id="GMI41804.1"/>
    </source>
</evidence>
<proteinExistence type="predicted"/>
<feature type="signal peptide" evidence="2">
    <location>
        <begin position="1"/>
        <end position="18"/>
    </location>
</feature>
<evidence type="ECO:0000256" key="2">
    <source>
        <dbReference type="SAM" id="SignalP"/>
    </source>
</evidence>
<feature type="transmembrane region" description="Helical" evidence="1">
    <location>
        <begin position="161"/>
        <end position="179"/>
    </location>
</feature>
<reference evidence="4" key="1">
    <citation type="journal article" date="2023" name="Commun. Biol.">
        <title>Genome analysis of Parmales, the sister group of diatoms, reveals the evolutionary specialization of diatoms from phago-mixotrophs to photoautotrophs.</title>
        <authorList>
            <person name="Ban H."/>
            <person name="Sato S."/>
            <person name="Yoshikawa S."/>
            <person name="Yamada K."/>
            <person name="Nakamura Y."/>
            <person name="Ichinomiya M."/>
            <person name="Sato N."/>
            <person name="Blanc-Mathieu R."/>
            <person name="Endo H."/>
            <person name="Kuwata A."/>
            <person name="Ogata H."/>
        </authorList>
    </citation>
    <scope>NUCLEOTIDE SEQUENCE [LARGE SCALE GENOMIC DNA]</scope>
</reference>
<dbReference type="Proteomes" id="UP001165065">
    <property type="component" value="Unassembled WGS sequence"/>
</dbReference>
<gene>
    <name evidence="3" type="ORF">TrCOL_g3705</name>
</gene>
<name>A0A9W7GCV9_9STRA</name>
<keyword evidence="1" id="KW-1133">Transmembrane helix</keyword>
<feature type="transmembrane region" description="Helical" evidence="1">
    <location>
        <begin position="101"/>
        <end position="118"/>
    </location>
</feature>
<evidence type="ECO:0000256" key="1">
    <source>
        <dbReference type="SAM" id="Phobius"/>
    </source>
</evidence>
<dbReference type="EMBL" id="BRYA01000158">
    <property type="protein sequence ID" value="GMI41804.1"/>
    <property type="molecule type" value="Genomic_DNA"/>
</dbReference>